<dbReference type="OrthoDB" id="1494015at2"/>
<reference evidence="2 3" key="1">
    <citation type="submission" date="2019-07" db="EMBL/GenBank/DDBJ databases">
        <title>Genomic Encyclopedia of Archaeal and Bacterial Type Strains, Phase II (KMG-II): from individual species to whole genera.</title>
        <authorList>
            <person name="Goeker M."/>
        </authorList>
    </citation>
    <scope>NUCLEOTIDE SEQUENCE [LARGE SCALE GENOMIC DNA]</scope>
    <source>
        <strain evidence="2 3">ATCC BAA-1854</strain>
    </source>
</reference>
<dbReference type="Proteomes" id="UP000317010">
    <property type="component" value="Unassembled WGS sequence"/>
</dbReference>
<evidence type="ECO:0000313" key="3">
    <source>
        <dbReference type="Proteomes" id="UP000317010"/>
    </source>
</evidence>
<keyword evidence="1" id="KW-0732">Signal</keyword>
<evidence type="ECO:0000256" key="1">
    <source>
        <dbReference type="SAM" id="SignalP"/>
    </source>
</evidence>
<gene>
    <name evidence="2" type="ORF">JN11_04072</name>
</gene>
<proteinExistence type="predicted"/>
<sequence>MNKYPVLIFCFVLIAISAQAQKWQLGHFTDSKGNTSAGFIRIDESARGPVKNEGFIEYKQDKKAKEVKISASGLQSFVMGRDSFVVTHAPQGQFWPRYELDFVKIVLDDDLKLYATYSEHSAEHYAGGGGSGFSIGIGGGTGFGTRGFGVGVGGGVEIPLGGSGAGRGGYYGGPVYYYGENTAEMKIITNENFADVMTDVMGDEPDVVNKIVAKAYTLQNMDSLVAYFKQVQAARRNQNQ</sequence>
<keyword evidence="3" id="KW-1185">Reference proteome</keyword>
<protein>
    <recommendedName>
        <fullName evidence="4">DUF4468 domain-containing protein</fullName>
    </recommendedName>
</protein>
<accession>A0A562TSX7</accession>
<dbReference type="AlphaFoldDB" id="A0A562TSX7"/>
<name>A0A562TSX7_9SPHI</name>
<comment type="caution">
    <text evidence="2">The sequence shown here is derived from an EMBL/GenBank/DDBJ whole genome shotgun (WGS) entry which is preliminary data.</text>
</comment>
<feature type="signal peptide" evidence="1">
    <location>
        <begin position="1"/>
        <end position="20"/>
    </location>
</feature>
<dbReference type="EMBL" id="VLLI01000013">
    <property type="protein sequence ID" value="TWI96338.1"/>
    <property type="molecule type" value="Genomic_DNA"/>
</dbReference>
<dbReference type="RefSeq" id="WP_144915446.1">
    <property type="nucleotide sequence ID" value="NZ_VLLI01000013.1"/>
</dbReference>
<feature type="chain" id="PRO_5022051375" description="DUF4468 domain-containing protein" evidence="1">
    <location>
        <begin position="21"/>
        <end position="240"/>
    </location>
</feature>
<organism evidence="2 3">
    <name type="scientific">Mucilaginibacter frigoritolerans</name>
    <dbReference type="NCBI Taxonomy" id="652788"/>
    <lineage>
        <taxon>Bacteria</taxon>
        <taxon>Pseudomonadati</taxon>
        <taxon>Bacteroidota</taxon>
        <taxon>Sphingobacteriia</taxon>
        <taxon>Sphingobacteriales</taxon>
        <taxon>Sphingobacteriaceae</taxon>
        <taxon>Mucilaginibacter</taxon>
    </lineage>
</organism>
<evidence type="ECO:0008006" key="4">
    <source>
        <dbReference type="Google" id="ProtNLM"/>
    </source>
</evidence>
<evidence type="ECO:0000313" key="2">
    <source>
        <dbReference type="EMBL" id="TWI96338.1"/>
    </source>
</evidence>